<protein>
    <submittedName>
        <fullName evidence="2">Uncharacterized protein</fullName>
    </submittedName>
</protein>
<dbReference type="PATRIC" id="fig|700597.3.peg.3799"/>
<evidence type="ECO:0000313" key="2">
    <source>
        <dbReference type="EMBL" id="EGX58117.1"/>
    </source>
</evidence>
<dbReference type="RefSeq" id="WP_007497500.1">
    <property type="nucleotide sequence ID" value="NZ_AGBF01000066.1"/>
</dbReference>
<organism evidence="2 3">
    <name type="scientific">Streptomyces zinciresistens K42</name>
    <dbReference type="NCBI Taxonomy" id="700597"/>
    <lineage>
        <taxon>Bacteria</taxon>
        <taxon>Bacillati</taxon>
        <taxon>Actinomycetota</taxon>
        <taxon>Actinomycetes</taxon>
        <taxon>Kitasatosporales</taxon>
        <taxon>Streptomycetaceae</taxon>
        <taxon>Streptomyces</taxon>
    </lineage>
</organism>
<gene>
    <name evidence="2" type="ORF">SZN_19375</name>
</gene>
<reference evidence="2 3" key="1">
    <citation type="submission" date="2011-08" db="EMBL/GenBank/DDBJ databases">
        <authorList>
            <person name="Lin Y."/>
            <person name="Hao X."/>
            <person name="Johnstone L."/>
            <person name="Miller S.J."/>
            <person name="Wei G."/>
            <person name="Rensing C."/>
        </authorList>
    </citation>
    <scope>NUCLEOTIDE SEQUENCE [LARGE SCALE GENOMIC DNA]</scope>
    <source>
        <strain evidence="2 3">K42</strain>
    </source>
</reference>
<proteinExistence type="predicted"/>
<dbReference type="EMBL" id="AGBF01000066">
    <property type="protein sequence ID" value="EGX58117.1"/>
    <property type="molecule type" value="Genomic_DNA"/>
</dbReference>
<dbReference type="AlphaFoldDB" id="G2GEE2"/>
<accession>G2GEE2</accession>
<evidence type="ECO:0000256" key="1">
    <source>
        <dbReference type="SAM" id="MobiDB-lite"/>
    </source>
</evidence>
<evidence type="ECO:0000313" key="3">
    <source>
        <dbReference type="Proteomes" id="UP000004217"/>
    </source>
</evidence>
<keyword evidence="3" id="KW-1185">Reference proteome</keyword>
<name>G2GEE2_9ACTN</name>
<feature type="compositionally biased region" description="Basic and acidic residues" evidence="1">
    <location>
        <begin position="9"/>
        <end position="43"/>
    </location>
</feature>
<sequence length="43" mass="5043">MTHRHKSGKAVEGDPEHRHDRCLPRRPDQDGLVRLTARERQEA</sequence>
<feature type="region of interest" description="Disordered" evidence="1">
    <location>
        <begin position="1"/>
        <end position="43"/>
    </location>
</feature>
<dbReference type="Proteomes" id="UP000004217">
    <property type="component" value="Unassembled WGS sequence"/>
</dbReference>
<comment type="caution">
    <text evidence="2">The sequence shown here is derived from an EMBL/GenBank/DDBJ whole genome shotgun (WGS) entry which is preliminary data.</text>
</comment>